<evidence type="ECO:0000313" key="1">
    <source>
        <dbReference type="EMBL" id="KAF7509518.1"/>
    </source>
</evidence>
<accession>A0A8H7E614</accession>
<organism evidence="1 2">
    <name type="scientific">Endocarpon pusillum</name>
    <dbReference type="NCBI Taxonomy" id="364733"/>
    <lineage>
        <taxon>Eukaryota</taxon>
        <taxon>Fungi</taxon>
        <taxon>Dikarya</taxon>
        <taxon>Ascomycota</taxon>
        <taxon>Pezizomycotina</taxon>
        <taxon>Eurotiomycetes</taxon>
        <taxon>Chaetothyriomycetidae</taxon>
        <taxon>Verrucariales</taxon>
        <taxon>Verrucariaceae</taxon>
        <taxon>Endocarpon</taxon>
    </lineage>
</organism>
<reference evidence="1" key="1">
    <citation type="submission" date="2020-02" db="EMBL/GenBank/DDBJ databases">
        <authorList>
            <person name="Palmer J.M."/>
        </authorList>
    </citation>
    <scope>NUCLEOTIDE SEQUENCE</scope>
    <source>
        <strain evidence="1">EPUS1.4</strain>
        <tissue evidence="1">Thallus</tissue>
    </source>
</reference>
<dbReference type="AlphaFoldDB" id="A0A8H7E614"/>
<evidence type="ECO:0000313" key="2">
    <source>
        <dbReference type="Proteomes" id="UP000606974"/>
    </source>
</evidence>
<dbReference type="Proteomes" id="UP000606974">
    <property type="component" value="Unassembled WGS sequence"/>
</dbReference>
<gene>
    <name evidence="1" type="ORF">GJ744_007918</name>
</gene>
<dbReference type="EMBL" id="JAACFV010000040">
    <property type="protein sequence ID" value="KAF7509518.1"/>
    <property type="molecule type" value="Genomic_DNA"/>
</dbReference>
<comment type="caution">
    <text evidence="1">The sequence shown here is derived from an EMBL/GenBank/DDBJ whole genome shotgun (WGS) entry which is preliminary data.</text>
</comment>
<sequence length="80" mass="9318">MQEDGLILNQKVVRRAMTNESDDETTETTDETAWATWNRLWIDDSAWGMYRRGCCCHVHQHPWNIPPDEGALPESEGMKR</sequence>
<name>A0A8H7E614_9EURO</name>
<proteinExistence type="predicted"/>
<keyword evidence="2" id="KW-1185">Reference proteome</keyword>
<protein>
    <submittedName>
        <fullName evidence="1">Uncharacterized protein</fullName>
    </submittedName>
</protein>